<dbReference type="GO" id="GO:0042158">
    <property type="term" value="P:lipoprotein biosynthetic process"/>
    <property type="evidence" value="ECO:0007669"/>
    <property type="project" value="InterPro"/>
</dbReference>
<dbReference type="SUPFAM" id="SSF56317">
    <property type="entry name" value="Carbon-nitrogen hydrolase"/>
    <property type="match status" value="1"/>
</dbReference>
<keyword evidence="11" id="KW-1185">Reference proteome</keyword>
<dbReference type="EMBL" id="LGCM01000065">
    <property type="protein sequence ID" value="KPL75551.1"/>
    <property type="molecule type" value="Genomic_DNA"/>
</dbReference>
<evidence type="ECO:0000256" key="1">
    <source>
        <dbReference type="ARBA" id="ARBA00004651"/>
    </source>
</evidence>
<evidence type="ECO:0000256" key="4">
    <source>
        <dbReference type="ARBA" id="ARBA00022692"/>
    </source>
</evidence>
<dbReference type="InterPro" id="IPR045378">
    <property type="entry name" value="LNT_N"/>
</dbReference>
<feature type="transmembrane region" description="Helical" evidence="8">
    <location>
        <begin position="38"/>
        <end position="56"/>
    </location>
</feature>
<sequence length="504" mass="54385">MQTPSPLSLSFAVRVVIGLLLSALSGLAFMLAFPPYEIWPLVFFGWVPMLFAQYRLMPPKLSGLAPALAIGVWLQGYLGPVFKPVGTFMVWLPLIVSGITFLTDGGLRSFHQKTGYRYFLLAGLASWAGGEMIRLFIPIAGSWAFIAYPLFRQTWMLAPVSIFGIIGLGVLILWVNNALALGLLRWADRRWQFDAEGVSVPARPARTALISAGAVCALWLVLSAVLGAARPTATARVTAAAIQPEISPVMTANADQAEQLKVLHEQMIAQTRQAAAQGAQFIVWPEGSFLWDPQVEDRLNLRALAAETNAHLATGYLVIEEQGFRNEATVINPQGEFLGVFGKDHPVVFGGETSLTRGTYPVYDTPLGKLGTIICYDADYTDTTRKLARQGAQIIAVPSNDWSTIAATHYAHVVFRAVENNVAMVKADGGYDSAIIAPNGEILALAVKPQGGGATLVAEVPLGDGRGTLTTLLGDWVGWLGLAGMIFFTFFSGWLEKRHAAAQA</sequence>
<keyword evidence="4 8" id="KW-0812">Transmembrane</keyword>
<dbReference type="Gene3D" id="3.60.110.10">
    <property type="entry name" value="Carbon-nitrogen hydrolase"/>
    <property type="match status" value="1"/>
</dbReference>
<dbReference type="PROSITE" id="PS50263">
    <property type="entry name" value="CN_HYDROLASE"/>
    <property type="match status" value="1"/>
</dbReference>
<evidence type="ECO:0000256" key="6">
    <source>
        <dbReference type="ARBA" id="ARBA00023136"/>
    </source>
</evidence>
<protein>
    <recommendedName>
        <fullName evidence="9">CN hydrolase domain-containing protein</fullName>
    </recommendedName>
</protein>
<comment type="caution">
    <text evidence="10">The sequence shown here is derived from an EMBL/GenBank/DDBJ whole genome shotgun (WGS) entry which is preliminary data.</text>
</comment>
<keyword evidence="7" id="KW-0012">Acyltransferase</keyword>
<accession>A0A0P6X5W6</accession>
<comment type="subcellular location">
    <subcellularLocation>
        <location evidence="1">Cell membrane</location>
        <topology evidence="1">Multi-pass membrane protein</topology>
    </subcellularLocation>
</comment>
<reference evidence="10 11" key="1">
    <citation type="submission" date="2015-07" db="EMBL/GenBank/DDBJ databases">
        <title>Genome sequence of Levilinea saccharolytica DSM 16555.</title>
        <authorList>
            <person name="Hemp J."/>
            <person name="Ward L.M."/>
            <person name="Pace L.A."/>
            <person name="Fischer W.W."/>
        </authorList>
    </citation>
    <scope>NUCLEOTIDE SEQUENCE [LARGE SCALE GENOMIC DNA]</scope>
    <source>
        <strain evidence="10 11">KIBI-1</strain>
    </source>
</reference>
<dbReference type="Proteomes" id="UP000050501">
    <property type="component" value="Unassembled WGS sequence"/>
</dbReference>
<feature type="transmembrane region" description="Helical" evidence="8">
    <location>
        <begin position="119"/>
        <end position="148"/>
    </location>
</feature>
<feature type="transmembrane region" description="Helical" evidence="8">
    <location>
        <begin position="160"/>
        <end position="187"/>
    </location>
</feature>
<evidence type="ECO:0000256" key="5">
    <source>
        <dbReference type="ARBA" id="ARBA00022989"/>
    </source>
</evidence>
<dbReference type="Pfam" id="PF00795">
    <property type="entry name" value="CN_hydrolase"/>
    <property type="match status" value="1"/>
</dbReference>
<dbReference type="GO" id="GO:0016410">
    <property type="term" value="F:N-acyltransferase activity"/>
    <property type="evidence" value="ECO:0007669"/>
    <property type="project" value="InterPro"/>
</dbReference>
<evidence type="ECO:0000313" key="10">
    <source>
        <dbReference type="EMBL" id="KPL75551.1"/>
    </source>
</evidence>
<keyword evidence="5 8" id="KW-1133">Transmembrane helix</keyword>
<evidence type="ECO:0000256" key="2">
    <source>
        <dbReference type="ARBA" id="ARBA00022475"/>
    </source>
</evidence>
<proteinExistence type="predicted"/>
<dbReference type="GO" id="GO:0005886">
    <property type="term" value="C:plasma membrane"/>
    <property type="evidence" value="ECO:0007669"/>
    <property type="project" value="UniProtKB-SubCell"/>
</dbReference>
<evidence type="ECO:0000256" key="3">
    <source>
        <dbReference type="ARBA" id="ARBA00022679"/>
    </source>
</evidence>
<dbReference type="PANTHER" id="PTHR38686">
    <property type="entry name" value="APOLIPOPROTEIN N-ACYLTRANSFERASE"/>
    <property type="match status" value="1"/>
</dbReference>
<feature type="domain" description="CN hydrolase" evidence="9">
    <location>
        <begin position="237"/>
        <end position="462"/>
    </location>
</feature>
<dbReference type="OrthoDB" id="9811121at2"/>
<dbReference type="Pfam" id="PF20154">
    <property type="entry name" value="LNT_N"/>
    <property type="match status" value="1"/>
</dbReference>
<dbReference type="InterPro" id="IPR004563">
    <property type="entry name" value="Apolipo_AcylTrfase"/>
</dbReference>
<evidence type="ECO:0000256" key="8">
    <source>
        <dbReference type="SAM" id="Phobius"/>
    </source>
</evidence>
<feature type="transmembrane region" description="Helical" evidence="8">
    <location>
        <begin position="88"/>
        <end position="107"/>
    </location>
</feature>
<feature type="transmembrane region" description="Helical" evidence="8">
    <location>
        <begin position="476"/>
        <end position="495"/>
    </location>
</feature>
<dbReference type="RefSeq" id="WP_062417476.1">
    <property type="nucleotide sequence ID" value="NZ_DF967974.1"/>
</dbReference>
<evidence type="ECO:0000256" key="7">
    <source>
        <dbReference type="ARBA" id="ARBA00023315"/>
    </source>
</evidence>
<organism evidence="10 11">
    <name type="scientific">Levilinea saccharolytica</name>
    <dbReference type="NCBI Taxonomy" id="229921"/>
    <lineage>
        <taxon>Bacteria</taxon>
        <taxon>Bacillati</taxon>
        <taxon>Chloroflexota</taxon>
        <taxon>Anaerolineae</taxon>
        <taxon>Anaerolineales</taxon>
        <taxon>Anaerolineaceae</taxon>
        <taxon>Levilinea</taxon>
    </lineage>
</organism>
<dbReference type="AlphaFoldDB" id="A0A0P6X5W6"/>
<evidence type="ECO:0000259" key="9">
    <source>
        <dbReference type="PROSITE" id="PS50263"/>
    </source>
</evidence>
<keyword evidence="2" id="KW-1003">Cell membrane</keyword>
<evidence type="ECO:0000313" key="11">
    <source>
        <dbReference type="Proteomes" id="UP000050501"/>
    </source>
</evidence>
<feature type="transmembrane region" description="Helical" evidence="8">
    <location>
        <begin position="208"/>
        <end position="229"/>
    </location>
</feature>
<keyword evidence="3" id="KW-0808">Transferase</keyword>
<dbReference type="STRING" id="229921.ADN01_16930"/>
<gene>
    <name evidence="10" type="ORF">ADN01_16930</name>
</gene>
<dbReference type="InterPro" id="IPR036526">
    <property type="entry name" value="C-N_Hydrolase_sf"/>
</dbReference>
<keyword evidence="6 8" id="KW-0472">Membrane</keyword>
<name>A0A0P6X5W6_9CHLR</name>
<dbReference type="PANTHER" id="PTHR38686:SF1">
    <property type="entry name" value="APOLIPOPROTEIN N-ACYLTRANSFERASE"/>
    <property type="match status" value="1"/>
</dbReference>
<feature type="transmembrane region" description="Helical" evidence="8">
    <location>
        <begin position="12"/>
        <end position="32"/>
    </location>
</feature>
<feature type="transmembrane region" description="Helical" evidence="8">
    <location>
        <begin position="63"/>
        <end position="82"/>
    </location>
</feature>
<dbReference type="InterPro" id="IPR003010">
    <property type="entry name" value="C-N_Hydrolase"/>
</dbReference>